<evidence type="ECO:0000313" key="1">
    <source>
        <dbReference type="EMBL" id="GFO31658.1"/>
    </source>
</evidence>
<evidence type="ECO:0000313" key="2">
    <source>
        <dbReference type="Proteomes" id="UP000735302"/>
    </source>
</evidence>
<name>A0AAV4CI53_9GAST</name>
<organism evidence="1 2">
    <name type="scientific">Plakobranchus ocellatus</name>
    <dbReference type="NCBI Taxonomy" id="259542"/>
    <lineage>
        <taxon>Eukaryota</taxon>
        <taxon>Metazoa</taxon>
        <taxon>Spiralia</taxon>
        <taxon>Lophotrochozoa</taxon>
        <taxon>Mollusca</taxon>
        <taxon>Gastropoda</taxon>
        <taxon>Heterobranchia</taxon>
        <taxon>Euthyneura</taxon>
        <taxon>Panpulmonata</taxon>
        <taxon>Sacoglossa</taxon>
        <taxon>Placobranchoidea</taxon>
        <taxon>Plakobranchidae</taxon>
        <taxon>Plakobranchus</taxon>
    </lineage>
</organism>
<keyword evidence="2" id="KW-1185">Reference proteome</keyword>
<gene>
    <name evidence="1" type="ORF">PoB_005816300</name>
</gene>
<proteinExistence type="predicted"/>
<dbReference type="EMBL" id="BLXT01006411">
    <property type="protein sequence ID" value="GFO31658.1"/>
    <property type="molecule type" value="Genomic_DNA"/>
</dbReference>
<dbReference type="AlphaFoldDB" id="A0AAV4CI53"/>
<comment type="caution">
    <text evidence="1">The sequence shown here is derived from an EMBL/GenBank/DDBJ whole genome shotgun (WGS) entry which is preliminary data.</text>
</comment>
<protein>
    <submittedName>
        <fullName evidence="1">Uncharacterized protein</fullName>
    </submittedName>
</protein>
<accession>A0AAV4CI53</accession>
<dbReference type="Proteomes" id="UP000735302">
    <property type="component" value="Unassembled WGS sequence"/>
</dbReference>
<sequence length="85" mass="9624">MKGALSVDSLSVEMDTGGLRDRESETVRYRRPAFSHYLYTVEWCAQDATALVKTAQKTRYANNSTEEDVQAAICNIRENYNQDLG</sequence>
<reference evidence="1 2" key="1">
    <citation type="journal article" date="2021" name="Elife">
        <title>Chloroplast acquisition without the gene transfer in kleptoplastic sea slugs, Plakobranchus ocellatus.</title>
        <authorList>
            <person name="Maeda T."/>
            <person name="Takahashi S."/>
            <person name="Yoshida T."/>
            <person name="Shimamura S."/>
            <person name="Takaki Y."/>
            <person name="Nagai Y."/>
            <person name="Toyoda A."/>
            <person name="Suzuki Y."/>
            <person name="Arimoto A."/>
            <person name="Ishii H."/>
            <person name="Satoh N."/>
            <person name="Nishiyama T."/>
            <person name="Hasebe M."/>
            <person name="Maruyama T."/>
            <person name="Minagawa J."/>
            <person name="Obokata J."/>
            <person name="Shigenobu S."/>
        </authorList>
    </citation>
    <scope>NUCLEOTIDE SEQUENCE [LARGE SCALE GENOMIC DNA]</scope>
</reference>